<evidence type="ECO:0000313" key="3">
    <source>
        <dbReference type="EMBL" id="SES72851.1"/>
    </source>
</evidence>
<dbReference type="InterPro" id="IPR007404">
    <property type="entry name" value="YdjM-like"/>
</dbReference>
<reference evidence="3" key="2">
    <citation type="submission" date="2016-10" db="EMBL/GenBank/DDBJ databases">
        <authorList>
            <person name="de Groot N.N."/>
        </authorList>
    </citation>
    <scope>NUCLEOTIDE SEQUENCE [LARGE SCALE GENOMIC DNA]</scope>
    <source>
        <strain evidence="3">CDM_6</strain>
    </source>
</reference>
<name>A0A1H9YUN5_9EURY</name>
<evidence type="ECO:0000313" key="2">
    <source>
        <dbReference type="EMBL" id="SDC24729.1"/>
    </source>
</evidence>
<keyword evidence="1" id="KW-1133">Transmembrane helix</keyword>
<keyword evidence="3" id="KW-0378">Hydrolase</keyword>
<keyword evidence="1" id="KW-0472">Membrane</keyword>
<feature type="transmembrane region" description="Helical" evidence="1">
    <location>
        <begin position="58"/>
        <end position="79"/>
    </location>
</feature>
<dbReference type="EMBL" id="FOIC01000001">
    <property type="protein sequence ID" value="SES72851.1"/>
    <property type="molecule type" value="Genomic_DNA"/>
</dbReference>
<dbReference type="Proteomes" id="UP000324021">
    <property type="component" value="Unassembled WGS sequence"/>
</dbReference>
<keyword evidence="4" id="KW-1185">Reference proteome</keyword>
<sequence>MWPWEHLAFAYVLYSLTKNVGFRASPSGRETILVAIGSQLPDLVDKPLGWTFGFAETGYSIGHSIFVAPAVCLVAYAVAARRGTRALAGAFSLAYLSHPIADLLSQLLRNGVVDGRIMLWPIASPPGTDHGGFLDHLLLYLARYIYQLLTGGLTIEIVAQLFLGLAVVALWLSDGAPPTADVWRRLRTRSHQ</sequence>
<evidence type="ECO:0000313" key="4">
    <source>
        <dbReference type="Proteomes" id="UP000199320"/>
    </source>
</evidence>
<dbReference type="EMBL" id="FMZP01000002">
    <property type="protein sequence ID" value="SDC24729.1"/>
    <property type="molecule type" value="Genomic_DNA"/>
</dbReference>
<organism evidence="3 4">
    <name type="scientific">Natrinema hispanicum</name>
    <dbReference type="NCBI Taxonomy" id="392421"/>
    <lineage>
        <taxon>Archaea</taxon>
        <taxon>Methanobacteriati</taxon>
        <taxon>Methanobacteriota</taxon>
        <taxon>Stenosarchaea group</taxon>
        <taxon>Halobacteria</taxon>
        <taxon>Halobacteriales</taxon>
        <taxon>Natrialbaceae</taxon>
        <taxon>Natrinema</taxon>
    </lineage>
</organism>
<dbReference type="OrthoDB" id="200338at2157"/>
<evidence type="ECO:0000313" key="5">
    <source>
        <dbReference type="Proteomes" id="UP000324021"/>
    </source>
</evidence>
<proteinExistence type="predicted"/>
<reference evidence="4 5" key="1">
    <citation type="submission" date="2016-10" db="EMBL/GenBank/DDBJ databases">
        <authorList>
            <person name="Varghese N."/>
            <person name="Submissions S."/>
        </authorList>
    </citation>
    <scope>NUCLEOTIDE SEQUENCE [LARGE SCALE GENOMIC DNA]</scope>
    <source>
        <strain evidence="2 5">CDM_1</strain>
        <strain evidence="4">CDM_6</strain>
    </source>
</reference>
<gene>
    <name evidence="3" type="ORF">SAMN04488694_101254</name>
    <name evidence="2" type="ORF">SAMN05192552_1002224</name>
</gene>
<dbReference type="Pfam" id="PF04307">
    <property type="entry name" value="YdjM"/>
    <property type="match status" value="1"/>
</dbReference>
<feature type="transmembrane region" description="Helical" evidence="1">
    <location>
        <begin position="148"/>
        <end position="172"/>
    </location>
</feature>
<dbReference type="AlphaFoldDB" id="A0A1H9YUN5"/>
<dbReference type="GO" id="GO:0016787">
    <property type="term" value="F:hydrolase activity"/>
    <property type="evidence" value="ECO:0007669"/>
    <property type="project" value="UniProtKB-KW"/>
</dbReference>
<evidence type="ECO:0000256" key="1">
    <source>
        <dbReference type="SAM" id="Phobius"/>
    </source>
</evidence>
<dbReference type="Proteomes" id="UP000199320">
    <property type="component" value="Unassembled WGS sequence"/>
</dbReference>
<accession>A0A1H9YUN5</accession>
<protein>
    <submittedName>
        <fullName evidence="3">LexA-binding, inner membrane-associated putative hydrolase</fullName>
    </submittedName>
</protein>
<keyword evidence="1" id="KW-0812">Transmembrane</keyword>
<dbReference type="RefSeq" id="WP_092929255.1">
    <property type="nucleotide sequence ID" value="NZ_FMZP01000002.1"/>
</dbReference>